<feature type="region of interest" description="Disordered" evidence="1">
    <location>
        <begin position="30"/>
        <end position="54"/>
    </location>
</feature>
<evidence type="ECO:0000256" key="1">
    <source>
        <dbReference type="SAM" id="MobiDB-lite"/>
    </source>
</evidence>
<feature type="compositionally biased region" description="Low complexity" evidence="1">
    <location>
        <begin position="37"/>
        <end position="46"/>
    </location>
</feature>
<evidence type="ECO:0000313" key="2">
    <source>
        <dbReference type="EMBL" id="MFC5894276.1"/>
    </source>
</evidence>
<dbReference type="Proteomes" id="UP001596241">
    <property type="component" value="Unassembled WGS sequence"/>
</dbReference>
<accession>A0ABW1FLM4</accession>
<sequence>MSEVHDGGAALTGPVLAGAALAGPLLGDTEVRELPDAPGAEMAAEPAGRHRARG</sequence>
<protein>
    <submittedName>
        <fullName evidence="2">Uncharacterized protein</fullName>
    </submittedName>
</protein>
<proteinExistence type="predicted"/>
<reference evidence="3" key="1">
    <citation type="journal article" date="2019" name="Int. J. Syst. Evol. Microbiol.">
        <title>The Global Catalogue of Microorganisms (GCM) 10K type strain sequencing project: providing services to taxonomists for standard genome sequencing and annotation.</title>
        <authorList>
            <consortium name="The Broad Institute Genomics Platform"/>
            <consortium name="The Broad Institute Genome Sequencing Center for Infectious Disease"/>
            <person name="Wu L."/>
            <person name="Ma J."/>
        </authorList>
    </citation>
    <scope>NUCLEOTIDE SEQUENCE [LARGE SCALE GENOMIC DNA]</scope>
    <source>
        <strain evidence="3">CGMCC 1.15809</strain>
    </source>
</reference>
<name>A0ABW1FLM4_9ACTN</name>
<organism evidence="2 3">
    <name type="scientific">Streptomyces ramulosus</name>
    <dbReference type="NCBI Taxonomy" id="47762"/>
    <lineage>
        <taxon>Bacteria</taxon>
        <taxon>Bacillati</taxon>
        <taxon>Actinomycetota</taxon>
        <taxon>Actinomycetes</taxon>
        <taxon>Kitasatosporales</taxon>
        <taxon>Streptomycetaceae</taxon>
        <taxon>Streptomyces</taxon>
    </lineage>
</organism>
<gene>
    <name evidence="2" type="ORF">ACFP3M_15760</name>
</gene>
<comment type="caution">
    <text evidence="2">The sequence shown here is derived from an EMBL/GenBank/DDBJ whole genome shotgun (WGS) entry which is preliminary data.</text>
</comment>
<evidence type="ECO:0000313" key="3">
    <source>
        <dbReference type="Proteomes" id="UP001596241"/>
    </source>
</evidence>
<dbReference type="RefSeq" id="WP_345083836.1">
    <property type="nucleotide sequence ID" value="NZ_BAAAWG010000007.1"/>
</dbReference>
<keyword evidence="3" id="KW-1185">Reference proteome</keyword>
<dbReference type="EMBL" id="JBHSPW010000006">
    <property type="protein sequence ID" value="MFC5894276.1"/>
    <property type="molecule type" value="Genomic_DNA"/>
</dbReference>